<dbReference type="PANTHER" id="PTHR38663:SF1">
    <property type="entry name" value="L-ORNITHINE N(5)-MONOOXYGENASE"/>
    <property type="match status" value="1"/>
</dbReference>
<organism evidence="2 3">
    <name type="scientific">Actinomycetospora atypica</name>
    <dbReference type="NCBI Taxonomy" id="1290095"/>
    <lineage>
        <taxon>Bacteria</taxon>
        <taxon>Bacillati</taxon>
        <taxon>Actinomycetota</taxon>
        <taxon>Actinomycetes</taxon>
        <taxon>Pseudonocardiales</taxon>
        <taxon>Pseudonocardiaceae</taxon>
        <taxon>Actinomycetospora</taxon>
    </lineage>
</organism>
<gene>
    <name evidence="2" type="ORF">ACFPBZ_18715</name>
</gene>
<evidence type="ECO:0000313" key="3">
    <source>
        <dbReference type="Proteomes" id="UP001595947"/>
    </source>
</evidence>
<accession>A0ABV9YS60</accession>
<sequence>MTVFLPAPQLLDSPRGRPWPSLPAPGDVPADPPPSETEVAVVGAGPAGLSVVSALWHDGVRDVVVLDRDPAPCARFFARIDRLGQRVLRSPYEHHPGVEGYRDCELLDFARMHWGRLTPVERREIRMAQSGHRSVVPVDVFEAYCEHLSATHGMDRVRRAEVREVREVDDRVRITTDTGVATARFAVLCPGEERREAPTGWWGGGPTPPGVHYWDEPGAAPPPSLRSPAPGADRVVVVGAGLTAAHLVTAALGSGARVDWVVRAEREHYQCADVNASFFRPEGRARFEGRDRTDRRAMLRAHRRASIMFEFRPRLERAESEGSLVVHRARTVLAVAPGAVTLDDGTRVRGDRIALALGTVPNGVAGGASLLAPEIAHGDDGWPDLDPRTLAHARSPRVFAVGATTSMVLGPAARNIDGHRVATARVAAAIAGGLRRGTPRRPEVGVGVDG</sequence>
<reference evidence="3" key="1">
    <citation type="journal article" date="2019" name="Int. J. Syst. Evol. Microbiol.">
        <title>The Global Catalogue of Microorganisms (GCM) 10K type strain sequencing project: providing services to taxonomists for standard genome sequencing and annotation.</title>
        <authorList>
            <consortium name="The Broad Institute Genomics Platform"/>
            <consortium name="The Broad Institute Genome Sequencing Center for Infectious Disease"/>
            <person name="Wu L."/>
            <person name="Ma J."/>
        </authorList>
    </citation>
    <scope>NUCLEOTIDE SEQUENCE [LARGE SCALE GENOMIC DNA]</scope>
    <source>
        <strain evidence="3">CGMCC 4.7093</strain>
    </source>
</reference>
<dbReference type="Gene3D" id="3.50.50.60">
    <property type="entry name" value="FAD/NAD(P)-binding domain"/>
    <property type="match status" value="2"/>
</dbReference>
<evidence type="ECO:0000313" key="2">
    <source>
        <dbReference type="EMBL" id="MFC5064263.1"/>
    </source>
</evidence>
<dbReference type="SUPFAM" id="SSF51905">
    <property type="entry name" value="FAD/NAD(P)-binding domain"/>
    <property type="match status" value="2"/>
</dbReference>
<dbReference type="InterPro" id="IPR036188">
    <property type="entry name" value="FAD/NAD-bd_sf"/>
</dbReference>
<feature type="region of interest" description="Disordered" evidence="1">
    <location>
        <begin position="1"/>
        <end position="39"/>
    </location>
</feature>
<evidence type="ECO:0000256" key="1">
    <source>
        <dbReference type="SAM" id="MobiDB-lite"/>
    </source>
</evidence>
<protein>
    <submittedName>
        <fullName evidence="2">Uncharacterized protein</fullName>
    </submittedName>
</protein>
<dbReference type="RefSeq" id="WP_378037610.1">
    <property type="nucleotide sequence ID" value="NZ_JBHSIV010000021.1"/>
</dbReference>
<dbReference type="Proteomes" id="UP001595947">
    <property type="component" value="Unassembled WGS sequence"/>
</dbReference>
<name>A0ABV9YS60_9PSEU</name>
<dbReference type="EMBL" id="JBHSIV010000021">
    <property type="protein sequence ID" value="MFC5064263.1"/>
    <property type="molecule type" value="Genomic_DNA"/>
</dbReference>
<keyword evidence="3" id="KW-1185">Reference proteome</keyword>
<comment type="caution">
    <text evidence="2">The sequence shown here is derived from an EMBL/GenBank/DDBJ whole genome shotgun (WGS) entry which is preliminary data.</text>
</comment>
<dbReference type="PANTHER" id="PTHR38663">
    <property type="match status" value="1"/>
</dbReference>
<proteinExistence type="predicted"/>